<feature type="region of interest" description="Disordered" evidence="1">
    <location>
        <begin position="316"/>
        <end position="364"/>
    </location>
</feature>
<evidence type="ECO:0000259" key="2">
    <source>
        <dbReference type="Pfam" id="PF03732"/>
    </source>
</evidence>
<feature type="region of interest" description="Disordered" evidence="1">
    <location>
        <begin position="1"/>
        <end position="22"/>
    </location>
</feature>
<dbReference type="PANTHER" id="PTHR35321:SF1">
    <property type="entry name" value="OS02G0753200 PROTEIN"/>
    <property type="match status" value="1"/>
</dbReference>
<feature type="compositionally biased region" description="Acidic residues" evidence="1">
    <location>
        <begin position="68"/>
        <end position="77"/>
    </location>
</feature>
<reference evidence="3 4" key="1">
    <citation type="journal article" date="2023" name="Hortic Res">
        <title>The complete reference genome for grapevine (Vitis vinifera L.) genetics and breeding.</title>
        <authorList>
            <person name="Shi X."/>
            <person name="Cao S."/>
            <person name="Wang X."/>
            <person name="Huang S."/>
            <person name="Wang Y."/>
            <person name="Liu Z."/>
            <person name="Liu W."/>
            <person name="Leng X."/>
            <person name="Peng Y."/>
            <person name="Wang N."/>
            <person name="Wang Y."/>
            <person name="Ma Z."/>
            <person name="Xu X."/>
            <person name="Zhang F."/>
            <person name="Xue H."/>
            <person name="Zhong H."/>
            <person name="Wang Y."/>
            <person name="Zhang K."/>
            <person name="Velt A."/>
            <person name="Avia K."/>
            <person name="Holtgrawe D."/>
            <person name="Grimplet J."/>
            <person name="Matus J.T."/>
            <person name="Ware D."/>
            <person name="Wu X."/>
            <person name="Wang H."/>
            <person name="Liu C."/>
            <person name="Fang Y."/>
            <person name="Rustenholz C."/>
            <person name="Cheng Z."/>
            <person name="Xiao H."/>
            <person name="Zhou Y."/>
        </authorList>
    </citation>
    <scope>NUCLEOTIDE SEQUENCE [LARGE SCALE GENOMIC DNA]</scope>
    <source>
        <strain evidence="4">cv. Pinot noir / PN40024</strain>
        <tissue evidence="3">Leaf</tissue>
    </source>
</reference>
<protein>
    <recommendedName>
        <fullName evidence="2">Retrotransposon gag domain-containing protein</fullName>
    </recommendedName>
</protein>
<dbReference type="PANTHER" id="PTHR35321">
    <property type="entry name" value="OS02G0753200 PROTEIN"/>
    <property type="match status" value="1"/>
</dbReference>
<dbReference type="InterPro" id="IPR005162">
    <property type="entry name" value="Retrotrans_gag_dom"/>
</dbReference>
<dbReference type="EMBL" id="CP126659">
    <property type="protein sequence ID" value="WJZ99904.1"/>
    <property type="molecule type" value="Genomic_DNA"/>
</dbReference>
<organism evidence="3 4">
    <name type="scientific">Vitis vinifera</name>
    <name type="common">Grape</name>
    <dbReference type="NCBI Taxonomy" id="29760"/>
    <lineage>
        <taxon>Eukaryota</taxon>
        <taxon>Viridiplantae</taxon>
        <taxon>Streptophyta</taxon>
        <taxon>Embryophyta</taxon>
        <taxon>Tracheophyta</taxon>
        <taxon>Spermatophyta</taxon>
        <taxon>Magnoliopsida</taxon>
        <taxon>eudicotyledons</taxon>
        <taxon>Gunneridae</taxon>
        <taxon>Pentapetalae</taxon>
        <taxon>rosids</taxon>
        <taxon>Vitales</taxon>
        <taxon>Vitaceae</taxon>
        <taxon>Viteae</taxon>
        <taxon>Vitis</taxon>
    </lineage>
</organism>
<feature type="compositionally biased region" description="Polar residues" evidence="1">
    <location>
        <begin position="254"/>
        <end position="270"/>
    </location>
</feature>
<name>A0ABY9CX15_VITVI</name>
<feature type="compositionally biased region" description="Basic and acidic residues" evidence="1">
    <location>
        <begin position="324"/>
        <end position="338"/>
    </location>
</feature>
<feature type="region of interest" description="Disordered" evidence="1">
    <location>
        <begin position="249"/>
        <end position="280"/>
    </location>
</feature>
<evidence type="ECO:0000313" key="4">
    <source>
        <dbReference type="Proteomes" id="UP001227230"/>
    </source>
</evidence>
<proteinExistence type="predicted"/>
<gene>
    <name evidence="3" type="ORF">VitviT2T_018311</name>
</gene>
<dbReference type="Pfam" id="PF03732">
    <property type="entry name" value="Retrotrans_gag"/>
    <property type="match status" value="1"/>
</dbReference>
<accession>A0ABY9CX15</accession>
<evidence type="ECO:0000256" key="1">
    <source>
        <dbReference type="SAM" id="MobiDB-lite"/>
    </source>
</evidence>
<keyword evidence="4" id="KW-1185">Reference proteome</keyword>
<feature type="region of interest" description="Disordered" evidence="1">
    <location>
        <begin position="48"/>
        <end position="78"/>
    </location>
</feature>
<sequence>MPITRSGNSYNMANNQNPNTNLPHLQAQITELTSVLEQINQRLDTMEERRTRDEFGPHNRRVHRPPPDNEENEEDEEYRVRNRGFGDHEARFGRNGCEFPRGRGGRGFDRHPLDELAKGMKVDVPYFFGKLDPNTFEDWLMAIEDYVDWFSVFEDRKVRYVCMKLKRHARAWWGSVEEQLRRTQRVPVSNWGEMKEQLKEKYLPIDYEQIMFEEMLQLRQGSLTVDQCAVVKSKAQLVGIHERVRSDIEGNLAPKSSVQPPKGSLSTTQGEGKRVATAANPNAEDAAELLRMCMRCGIPKTYSSARGMVCPQCGDRPLADANEETDKKKGSTIKEKEKNKRMKGQSSHASWKSETEMQLRQQYD</sequence>
<dbReference type="InterPro" id="IPR040306">
    <property type="entry name" value="Os02g0753200-like"/>
</dbReference>
<feature type="compositionally biased region" description="Basic and acidic residues" evidence="1">
    <location>
        <begin position="351"/>
        <end position="364"/>
    </location>
</feature>
<feature type="compositionally biased region" description="Basic and acidic residues" evidence="1">
    <location>
        <begin position="48"/>
        <end position="57"/>
    </location>
</feature>
<feature type="domain" description="Retrotransposon gag" evidence="2">
    <location>
        <begin position="161"/>
        <end position="226"/>
    </location>
</feature>
<dbReference type="Proteomes" id="UP001227230">
    <property type="component" value="Chromosome 12"/>
</dbReference>
<evidence type="ECO:0000313" key="3">
    <source>
        <dbReference type="EMBL" id="WJZ99904.1"/>
    </source>
</evidence>